<feature type="region of interest" description="Disordered" evidence="1">
    <location>
        <begin position="256"/>
        <end position="295"/>
    </location>
</feature>
<dbReference type="Proteomes" id="UP000321750">
    <property type="component" value="Unassembled WGS sequence"/>
</dbReference>
<evidence type="ECO:0000313" key="3">
    <source>
        <dbReference type="Proteomes" id="UP000321750"/>
    </source>
</evidence>
<protein>
    <submittedName>
        <fullName evidence="2">Uncharacterized protein</fullName>
    </submittedName>
</protein>
<reference evidence="2 3" key="1">
    <citation type="submission" date="2019-07" db="EMBL/GenBank/DDBJ databases">
        <title>Whole genome shotgun sequence of Methylobacterium gnaphalii NBRC 107716.</title>
        <authorList>
            <person name="Hosoyama A."/>
            <person name="Uohara A."/>
            <person name="Ohji S."/>
            <person name="Ichikawa N."/>
        </authorList>
    </citation>
    <scope>NUCLEOTIDE SEQUENCE [LARGE SCALE GENOMIC DNA]</scope>
    <source>
        <strain evidence="2 3">NBRC 107716</strain>
    </source>
</reference>
<dbReference type="RefSeq" id="WP_147048217.1">
    <property type="nucleotide sequence ID" value="NZ_BJZV01000023.1"/>
</dbReference>
<accession>A0A512JPC5</accession>
<evidence type="ECO:0000256" key="1">
    <source>
        <dbReference type="SAM" id="MobiDB-lite"/>
    </source>
</evidence>
<keyword evidence="3" id="KW-1185">Reference proteome</keyword>
<gene>
    <name evidence="2" type="ORF">MGN01_36510</name>
</gene>
<dbReference type="AlphaFoldDB" id="A0A512JPC5"/>
<dbReference type="OrthoDB" id="7998506at2"/>
<name>A0A512JPC5_9HYPH</name>
<organism evidence="2 3">
    <name type="scientific">Methylobacterium gnaphalii</name>
    <dbReference type="NCBI Taxonomy" id="1010610"/>
    <lineage>
        <taxon>Bacteria</taxon>
        <taxon>Pseudomonadati</taxon>
        <taxon>Pseudomonadota</taxon>
        <taxon>Alphaproteobacteria</taxon>
        <taxon>Hyphomicrobiales</taxon>
        <taxon>Methylobacteriaceae</taxon>
        <taxon>Methylobacterium</taxon>
    </lineage>
</organism>
<evidence type="ECO:0000313" key="2">
    <source>
        <dbReference type="EMBL" id="GEP11806.1"/>
    </source>
</evidence>
<comment type="caution">
    <text evidence="2">The sequence shown here is derived from an EMBL/GenBank/DDBJ whole genome shotgun (WGS) entry which is preliminary data.</text>
</comment>
<sequence>MPSREKIDIEALLIRAYYEKAIHRLGDVGAVALGLSGPKGAGGGYSTDDKVDTSSFSSRVAAQVREMQARLANAPSGLLDLHDVVLSLEDFYVEHVTGLDCRVWDADTAERLGHRIDTVDGASTIVRVERRGGVGAGREDLLPAGPARRLTRIVTSTLLIQHGRAADRPFVPAVEIARMRPIYEGARKEAVGYEPVYVTPLHAVVEGRASYAVWHAACGILREIFAGSSEYEVTGPAASPAPWLDEPRVLPGLIAWNDGLKDEEPEEAAPSPGKRRPRKVRSSGNSQAKSKACAA</sequence>
<proteinExistence type="predicted"/>
<dbReference type="EMBL" id="BJZV01000023">
    <property type="protein sequence ID" value="GEP11806.1"/>
    <property type="molecule type" value="Genomic_DNA"/>
</dbReference>